<keyword evidence="2" id="KW-1185">Reference proteome</keyword>
<gene>
    <name evidence="1" type="ORF">Mal48_05650</name>
</gene>
<reference evidence="1 2" key="1">
    <citation type="submission" date="2019-02" db="EMBL/GenBank/DDBJ databases">
        <title>Deep-cultivation of Planctomycetes and their phenomic and genomic characterization uncovers novel biology.</title>
        <authorList>
            <person name="Wiegand S."/>
            <person name="Jogler M."/>
            <person name="Boedeker C."/>
            <person name="Pinto D."/>
            <person name="Vollmers J."/>
            <person name="Rivas-Marin E."/>
            <person name="Kohn T."/>
            <person name="Peeters S.H."/>
            <person name="Heuer A."/>
            <person name="Rast P."/>
            <person name="Oberbeckmann S."/>
            <person name="Bunk B."/>
            <person name="Jeske O."/>
            <person name="Meyerdierks A."/>
            <person name="Storesund J.E."/>
            <person name="Kallscheuer N."/>
            <person name="Luecker S."/>
            <person name="Lage O.M."/>
            <person name="Pohl T."/>
            <person name="Merkel B.J."/>
            <person name="Hornburger P."/>
            <person name="Mueller R.-W."/>
            <person name="Bruemmer F."/>
            <person name="Labrenz M."/>
            <person name="Spormann A.M."/>
            <person name="Op den Camp H."/>
            <person name="Overmann J."/>
            <person name="Amann R."/>
            <person name="Jetten M.S.M."/>
            <person name="Mascher T."/>
            <person name="Medema M.H."/>
            <person name="Devos D.P."/>
            <person name="Kaster A.-K."/>
            <person name="Ovreas L."/>
            <person name="Rohde M."/>
            <person name="Galperin M.Y."/>
            <person name="Jogler C."/>
        </authorList>
    </citation>
    <scope>NUCLEOTIDE SEQUENCE [LARGE SCALE GENOMIC DNA]</scope>
    <source>
        <strain evidence="1 2">Mal48</strain>
    </source>
</reference>
<dbReference type="Proteomes" id="UP000315724">
    <property type="component" value="Chromosome"/>
</dbReference>
<dbReference type="KEGG" id="tpol:Mal48_05650"/>
<accession>A0A517QI73</accession>
<evidence type="ECO:0000313" key="1">
    <source>
        <dbReference type="EMBL" id="QDT31332.1"/>
    </source>
</evidence>
<dbReference type="AlphaFoldDB" id="A0A517QI73"/>
<protein>
    <submittedName>
        <fullName evidence="1">Uncharacterized protein</fullName>
    </submittedName>
</protein>
<name>A0A517QI73_9PLAN</name>
<proteinExistence type="predicted"/>
<organism evidence="1 2">
    <name type="scientific">Thalassoglobus polymorphus</name>
    <dbReference type="NCBI Taxonomy" id="2527994"/>
    <lineage>
        <taxon>Bacteria</taxon>
        <taxon>Pseudomonadati</taxon>
        <taxon>Planctomycetota</taxon>
        <taxon>Planctomycetia</taxon>
        <taxon>Planctomycetales</taxon>
        <taxon>Planctomycetaceae</taxon>
        <taxon>Thalassoglobus</taxon>
    </lineage>
</organism>
<evidence type="ECO:0000313" key="2">
    <source>
        <dbReference type="Proteomes" id="UP000315724"/>
    </source>
</evidence>
<dbReference type="EMBL" id="CP036267">
    <property type="protein sequence ID" value="QDT31332.1"/>
    <property type="molecule type" value="Genomic_DNA"/>
</dbReference>
<sequence length="158" mass="17993">MKLLGQKSLRLWTSVCLTTINIPDKKKSSDLDFRRNSTSSQEEVSHVQNRDQQVHCVQVSLVRRESQACGSLCKSKNSFRLILHPQPLSSFVQWSWIDFDFGSNPRMPRYESPAVRDCKFLTAFTNRCCNSRGISLKSSINSGLRATTTFSMEAQARL</sequence>